<feature type="compositionally biased region" description="Low complexity" evidence="1">
    <location>
        <begin position="418"/>
        <end position="427"/>
    </location>
</feature>
<feature type="compositionally biased region" description="Basic and acidic residues" evidence="1">
    <location>
        <begin position="42"/>
        <end position="53"/>
    </location>
</feature>
<keyword evidence="2" id="KW-0812">Transmembrane</keyword>
<protein>
    <recommendedName>
        <fullName evidence="5">Transmembrane protein</fullName>
    </recommendedName>
</protein>
<keyword evidence="4" id="KW-1185">Reference proteome</keyword>
<accession>A0A8J2RZR2</accession>
<dbReference type="AlphaFoldDB" id="A0A8J2RZR2"/>
<feature type="transmembrane region" description="Helical" evidence="2">
    <location>
        <begin position="219"/>
        <end position="236"/>
    </location>
</feature>
<feature type="transmembrane region" description="Helical" evidence="2">
    <location>
        <begin position="242"/>
        <end position="265"/>
    </location>
</feature>
<organism evidence="3 4">
    <name type="scientific">Daphnia galeata</name>
    <dbReference type="NCBI Taxonomy" id="27404"/>
    <lineage>
        <taxon>Eukaryota</taxon>
        <taxon>Metazoa</taxon>
        <taxon>Ecdysozoa</taxon>
        <taxon>Arthropoda</taxon>
        <taxon>Crustacea</taxon>
        <taxon>Branchiopoda</taxon>
        <taxon>Diplostraca</taxon>
        <taxon>Cladocera</taxon>
        <taxon>Anomopoda</taxon>
        <taxon>Daphniidae</taxon>
        <taxon>Daphnia</taxon>
    </lineage>
</organism>
<reference evidence="3" key="1">
    <citation type="submission" date="2021-11" db="EMBL/GenBank/DDBJ databases">
        <authorList>
            <person name="Schell T."/>
        </authorList>
    </citation>
    <scope>NUCLEOTIDE SEQUENCE</scope>
    <source>
        <strain evidence="3">M5</strain>
    </source>
</reference>
<comment type="caution">
    <text evidence="3">The sequence shown here is derived from an EMBL/GenBank/DDBJ whole genome shotgun (WGS) entry which is preliminary data.</text>
</comment>
<dbReference type="Proteomes" id="UP000789390">
    <property type="component" value="Unassembled WGS sequence"/>
</dbReference>
<feature type="region of interest" description="Disordered" evidence="1">
    <location>
        <begin position="412"/>
        <end position="434"/>
    </location>
</feature>
<dbReference type="EMBL" id="CAKKLH010000322">
    <property type="protein sequence ID" value="CAH0112078.1"/>
    <property type="molecule type" value="Genomic_DNA"/>
</dbReference>
<sequence length="471" mass="52558">MVEMKVELKASSLKRNKTHVFPTPESPMSSNLKRLNNMSDKMGNEEQRSNSPVDKKWVQFDENNDVKRHVEPLPSAPAVSNYNGAVIDTETVQIDIDKLKQLAQSKVPEAEGQSEDLQKTVIPTMRNVNLDDLDGADNLATVVDPSISRGFSNGDVIVTVLPVNQKWPWITPAEFRPELVPEELMAEGLSLTVEDYVQIMETLVHDVRFTAYNLCYKRLLMAWLLASFIVLLGLLFSGAKGITLFGCGVIWLIINAGAIFVCMWMKNKMNHGLEKAVAKANQTLTRHRIILGVDDRGKLSCHKTHLCFIYFDTTDCVRKLQTLLDAEEHSNRSENNAEDLQRQRQMRQRMDIDDTDIVVAGANPIRISRKQARAGILLLRYSQRWAKGFSRQSLDLQLLAAINAYNATVGGGGGGQSSGSSNGLPVSSPVPPTPRHCATSQCPCQYIQNHLYNKANPAPNVCWKMPNFGFH</sequence>
<dbReference type="OrthoDB" id="8250049at2759"/>
<evidence type="ECO:0000256" key="2">
    <source>
        <dbReference type="SAM" id="Phobius"/>
    </source>
</evidence>
<dbReference type="Pfam" id="PF14800">
    <property type="entry name" value="DUF4481"/>
    <property type="match status" value="1"/>
</dbReference>
<dbReference type="PANTHER" id="PTHR31193">
    <property type="entry name" value="TRANSMEMBRANE PROTEIN C9ORF91"/>
    <property type="match status" value="1"/>
</dbReference>
<name>A0A8J2RZR2_9CRUS</name>
<evidence type="ECO:0000313" key="3">
    <source>
        <dbReference type="EMBL" id="CAH0112078.1"/>
    </source>
</evidence>
<evidence type="ECO:0008006" key="5">
    <source>
        <dbReference type="Google" id="ProtNLM"/>
    </source>
</evidence>
<keyword evidence="2" id="KW-0472">Membrane</keyword>
<keyword evidence="2" id="KW-1133">Transmembrane helix</keyword>
<feature type="compositionally biased region" description="Polar residues" evidence="1">
    <location>
        <begin position="26"/>
        <end position="39"/>
    </location>
</feature>
<evidence type="ECO:0000256" key="1">
    <source>
        <dbReference type="SAM" id="MobiDB-lite"/>
    </source>
</evidence>
<proteinExistence type="predicted"/>
<feature type="region of interest" description="Disordered" evidence="1">
    <location>
        <begin position="17"/>
        <end position="53"/>
    </location>
</feature>
<dbReference type="PANTHER" id="PTHR31193:SF1">
    <property type="entry name" value="TRANSMEMBRANE PROTEIN 268"/>
    <property type="match status" value="1"/>
</dbReference>
<gene>
    <name evidence="3" type="ORF">DGAL_LOCUS15789</name>
</gene>
<evidence type="ECO:0000313" key="4">
    <source>
        <dbReference type="Proteomes" id="UP000789390"/>
    </source>
</evidence>
<dbReference type="InterPro" id="IPR028054">
    <property type="entry name" value="DUF4481"/>
</dbReference>